<dbReference type="RefSeq" id="WP_074692188.1">
    <property type="nucleotide sequence ID" value="NZ_FNOJ01000004.1"/>
</dbReference>
<name>A0A1H2SD34_9BACL</name>
<dbReference type="PANTHER" id="PTHR22916">
    <property type="entry name" value="GLYCOSYLTRANSFERASE"/>
    <property type="match status" value="1"/>
</dbReference>
<dbReference type="Pfam" id="PF00535">
    <property type="entry name" value="Glycos_transf_2"/>
    <property type="match status" value="1"/>
</dbReference>
<sequence length="236" mass="26423">MDQRIPGLVSVVIPVYNALPYLEASLNSILAQTYRHIEIIVVDDCSTDDCPRWVAKWKAMHRQHLPSEAFVYLRLPRNVKQAGSATCGLFLARGEFIACQAADDISATIRIERQVAYMRANPDVDMVGTNYATFAGESLATSTLAYSGWLRFGREEIRDAYARGLHCVCDGTILLRGTTFDAIGGWTRALGAASDFDFIARYVTRGAIVDNMPDVLYYYRLHDGQTTRRLARGEVW</sequence>
<dbReference type="InterPro" id="IPR029044">
    <property type="entry name" value="Nucleotide-diphossugar_trans"/>
</dbReference>
<proteinExistence type="inferred from homology"/>
<evidence type="ECO:0000256" key="1">
    <source>
        <dbReference type="ARBA" id="ARBA00006739"/>
    </source>
</evidence>
<keyword evidence="3" id="KW-0808">Transferase</keyword>
<reference evidence="4" key="1">
    <citation type="submission" date="2016-10" db="EMBL/GenBank/DDBJ databases">
        <authorList>
            <person name="Varghese N."/>
        </authorList>
    </citation>
    <scope>NUCLEOTIDE SEQUENCE [LARGE SCALE GENOMIC DNA]</scope>
    <source>
        <strain evidence="4">DSM 12489</strain>
    </source>
</reference>
<dbReference type="Proteomes" id="UP000182589">
    <property type="component" value="Unassembled WGS sequence"/>
</dbReference>
<dbReference type="GO" id="GO:0016758">
    <property type="term" value="F:hexosyltransferase activity"/>
    <property type="evidence" value="ECO:0007669"/>
    <property type="project" value="UniProtKB-ARBA"/>
</dbReference>
<dbReference type="CDD" id="cd00761">
    <property type="entry name" value="Glyco_tranf_GTA_type"/>
    <property type="match status" value="1"/>
</dbReference>
<evidence type="ECO:0000313" key="4">
    <source>
        <dbReference type="Proteomes" id="UP000182589"/>
    </source>
</evidence>
<comment type="similarity">
    <text evidence="1">Belongs to the glycosyltransferase 2 family.</text>
</comment>
<gene>
    <name evidence="3" type="ORF">SAMN04489725_10412</name>
</gene>
<accession>A0A1H2SD34</accession>
<evidence type="ECO:0000313" key="3">
    <source>
        <dbReference type="EMBL" id="SDW29573.1"/>
    </source>
</evidence>
<dbReference type="STRING" id="89784.SAMN04489725_10412"/>
<dbReference type="SUPFAM" id="SSF53448">
    <property type="entry name" value="Nucleotide-diphospho-sugar transferases"/>
    <property type="match status" value="1"/>
</dbReference>
<keyword evidence="4" id="KW-1185">Reference proteome</keyword>
<dbReference type="Gene3D" id="3.90.550.10">
    <property type="entry name" value="Spore Coat Polysaccharide Biosynthesis Protein SpsA, Chain A"/>
    <property type="match status" value="1"/>
</dbReference>
<evidence type="ECO:0000259" key="2">
    <source>
        <dbReference type="Pfam" id="PF00535"/>
    </source>
</evidence>
<feature type="domain" description="Glycosyltransferase 2-like" evidence="2">
    <location>
        <begin position="10"/>
        <end position="176"/>
    </location>
</feature>
<dbReference type="EMBL" id="FNOJ01000004">
    <property type="protein sequence ID" value="SDW29573.1"/>
    <property type="molecule type" value="Genomic_DNA"/>
</dbReference>
<dbReference type="InterPro" id="IPR001173">
    <property type="entry name" value="Glyco_trans_2-like"/>
</dbReference>
<dbReference type="AlphaFoldDB" id="A0A1H2SD34"/>
<dbReference type="PANTHER" id="PTHR22916:SF3">
    <property type="entry name" value="UDP-GLCNAC:BETAGAL BETA-1,3-N-ACETYLGLUCOSAMINYLTRANSFERASE-LIKE PROTEIN 1"/>
    <property type="match status" value="1"/>
</dbReference>
<organism evidence="3 4">
    <name type="scientific">Alicyclobacillus hesperidum</name>
    <dbReference type="NCBI Taxonomy" id="89784"/>
    <lineage>
        <taxon>Bacteria</taxon>
        <taxon>Bacillati</taxon>
        <taxon>Bacillota</taxon>
        <taxon>Bacilli</taxon>
        <taxon>Bacillales</taxon>
        <taxon>Alicyclobacillaceae</taxon>
        <taxon>Alicyclobacillus</taxon>
    </lineage>
</organism>
<protein>
    <submittedName>
        <fullName evidence="3">Glycosyl transferase family 2</fullName>
    </submittedName>
</protein>